<evidence type="ECO:0000256" key="1">
    <source>
        <dbReference type="SAM" id="MobiDB-lite"/>
    </source>
</evidence>
<reference evidence="2" key="1">
    <citation type="submission" date="2014-09" db="EMBL/GenBank/DDBJ databases">
        <authorList>
            <person name="Magalhaes I.L.F."/>
            <person name="Oliveira U."/>
            <person name="Santos F.R."/>
            <person name="Vidigal T.H.D.A."/>
            <person name="Brescovit A.D."/>
            <person name="Santos A.J."/>
        </authorList>
    </citation>
    <scope>NUCLEOTIDE SEQUENCE</scope>
    <source>
        <tissue evidence="2">Shoot tissue taken approximately 20 cm above the soil surface</tissue>
    </source>
</reference>
<name>A0A0A8Y927_ARUDO</name>
<dbReference type="EMBL" id="GBRH01276117">
    <property type="protein sequence ID" value="JAD21778.1"/>
    <property type="molecule type" value="Transcribed_RNA"/>
</dbReference>
<dbReference type="AlphaFoldDB" id="A0A0A8Y927"/>
<feature type="region of interest" description="Disordered" evidence="1">
    <location>
        <begin position="1"/>
        <end position="86"/>
    </location>
</feature>
<sequence length="86" mass="8517">MAPVCQFPSASVRRAGTRSEQSARPPSASATRTPVSGSALNARPLPPSAVAPASSSHLRAAAAIHAGGGAAGPPMHDRLRSRGGPV</sequence>
<proteinExistence type="predicted"/>
<evidence type="ECO:0000313" key="2">
    <source>
        <dbReference type="EMBL" id="JAD21778.1"/>
    </source>
</evidence>
<organism evidence="2">
    <name type="scientific">Arundo donax</name>
    <name type="common">Giant reed</name>
    <name type="synonym">Donax arundinaceus</name>
    <dbReference type="NCBI Taxonomy" id="35708"/>
    <lineage>
        <taxon>Eukaryota</taxon>
        <taxon>Viridiplantae</taxon>
        <taxon>Streptophyta</taxon>
        <taxon>Embryophyta</taxon>
        <taxon>Tracheophyta</taxon>
        <taxon>Spermatophyta</taxon>
        <taxon>Magnoliopsida</taxon>
        <taxon>Liliopsida</taxon>
        <taxon>Poales</taxon>
        <taxon>Poaceae</taxon>
        <taxon>PACMAD clade</taxon>
        <taxon>Arundinoideae</taxon>
        <taxon>Arundineae</taxon>
        <taxon>Arundo</taxon>
    </lineage>
</organism>
<feature type="compositionally biased region" description="Polar residues" evidence="1">
    <location>
        <begin position="18"/>
        <end position="39"/>
    </location>
</feature>
<protein>
    <submittedName>
        <fullName evidence="2">Uncharacterized protein</fullName>
    </submittedName>
</protein>
<reference evidence="2" key="2">
    <citation type="journal article" date="2015" name="Data Brief">
        <title>Shoot transcriptome of the giant reed, Arundo donax.</title>
        <authorList>
            <person name="Barrero R.A."/>
            <person name="Guerrero F.D."/>
            <person name="Moolhuijzen P."/>
            <person name="Goolsby J.A."/>
            <person name="Tidwell J."/>
            <person name="Bellgard S.E."/>
            <person name="Bellgard M.I."/>
        </authorList>
    </citation>
    <scope>NUCLEOTIDE SEQUENCE</scope>
    <source>
        <tissue evidence="2">Shoot tissue taken approximately 20 cm above the soil surface</tissue>
    </source>
</reference>
<accession>A0A0A8Y927</accession>
<feature type="compositionally biased region" description="Low complexity" evidence="1">
    <location>
        <begin position="50"/>
        <end position="65"/>
    </location>
</feature>